<dbReference type="AlphaFoldDB" id="A0A9E7E9V4"/>
<feature type="compositionally biased region" description="Basic and acidic residues" evidence="1">
    <location>
        <begin position="56"/>
        <end position="67"/>
    </location>
</feature>
<accession>A0A9E7E9V4</accession>
<proteinExistence type="predicted"/>
<protein>
    <submittedName>
        <fullName evidence="2">Uncharacterized protein</fullName>
    </submittedName>
</protein>
<feature type="compositionally biased region" description="Basic and acidic residues" evidence="1">
    <location>
        <begin position="1"/>
        <end position="14"/>
    </location>
</feature>
<evidence type="ECO:0000313" key="3">
    <source>
        <dbReference type="Proteomes" id="UP001055439"/>
    </source>
</evidence>
<organism evidence="2 3">
    <name type="scientific">Musa troglodytarum</name>
    <name type="common">fe'i banana</name>
    <dbReference type="NCBI Taxonomy" id="320322"/>
    <lineage>
        <taxon>Eukaryota</taxon>
        <taxon>Viridiplantae</taxon>
        <taxon>Streptophyta</taxon>
        <taxon>Embryophyta</taxon>
        <taxon>Tracheophyta</taxon>
        <taxon>Spermatophyta</taxon>
        <taxon>Magnoliopsida</taxon>
        <taxon>Liliopsida</taxon>
        <taxon>Zingiberales</taxon>
        <taxon>Musaceae</taxon>
        <taxon>Musa</taxon>
    </lineage>
</organism>
<keyword evidence="3" id="KW-1185">Reference proteome</keyword>
<name>A0A9E7E9V4_9LILI</name>
<dbReference type="Proteomes" id="UP001055439">
    <property type="component" value="Chromosome 1"/>
</dbReference>
<feature type="region of interest" description="Disordered" evidence="1">
    <location>
        <begin position="1"/>
        <end position="90"/>
    </location>
</feature>
<sequence length="90" mass="9707">MERGSEKEPKERSAENLNADQFNSTPHGSGMNSGKIPTTAAEGEGDVVRVSLPAMGERKERALDRRRGGGNFGSHTQSGNPVHHLLQQVI</sequence>
<reference evidence="2" key="1">
    <citation type="submission" date="2022-05" db="EMBL/GenBank/DDBJ databases">
        <title>The Musa troglodytarum L. genome provides insights into the mechanism of non-climacteric behaviour and enrichment of carotenoids.</title>
        <authorList>
            <person name="Wang J."/>
        </authorList>
    </citation>
    <scope>NUCLEOTIDE SEQUENCE</scope>
    <source>
        <tissue evidence="2">Leaf</tissue>
    </source>
</reference>
<feature type="compositionally biased region" description="Polar residues" evidence="1">
    <location>
        <begin position="15"/>
        <end position="36"/>
    </location>
</feature>
<gene>
    <name evidence="2" type="ORF">MUK42_34011</name>
</gene>
<evidence type="ECO:0000256" key="1">
    <source>
        <dbReference type="SAM" id="MobiDB-lite"/>
    </source>
</evidence>
<dbReference type="EMBL" id="CP097502">
    <property type="protein sequence ID" value="URD73011.1"/>
    <property type="molecule type" value="Genomic_DNA"/>
</dbReference>
<evidence type="ECO:0000313" key="2">
    <source>
        <dbReference type="EMBL" id="URD73011.1"/>
    </source>
</evidence>